<dbReference type="Proteomes" id="UP000198384">
    <property type="component" value="Unassembled WGS sequence"/>
</dbReference>
<keyword evidence="1" id="KW-0812">Transmembrane</keyword>
<dbReference type="OrthoDB" id="9799090at2"/>
<feature type="transmembrane region" description="Helical" evidence="1">
    <location>
        <begin position="113"/>
        <end position="136"/>
    </location>
</feature>
<keyword evidence="1" id="KW-1133">Transmembrane helix</keyword>
<accession>A0A238YMZ6</accession>
<dbReference type="Gene3D" id="1.10.287.70">
    <property type="match status" value="1"/>
</dbReference>
<keyword evidence="1" id="KW-0472">Membrane</keyword>
<evidence type="ECO:0000259" key="2">
    <source>
        <dbReference type="Pfam" id="PF07885"/>
    </source>
</evidence>
<proteinExistence type="predicted"/>
<evidence type="ECO:0000313" key="3">
    <source>
        <dbReference type="EMBL" id="SNR72410.1"/>
    </source>
</evidence>
<feature type="transmembrane region" description="Helical" evidence="1">
    <location>
        <begin position="83"/>
        <end position="101"/>
    </location>
</feature>
<feature type="domain" description="Potassium channel" evidence="2">
    <location>
        <begin position="59"/>
        <end position="132"/>
    </location>
</feature>
<feature type="transmembrane region" description="Helical" evidence="1">
    <location>
        <begin position="47"/>
        <end position="71"/>
    </location>
</feature>
<dbReference type="RefSeq" id="WP_089382597.1">
    <property type="nucleotide sequence ID" value="NZ_FZNT01000010.1"/>
</dbReference>
<dbReference type="Pfam" id="PF07885">
    <property type="entry name" value="Ion_trans_2"/>
    <property type="match status" value="1"/>
</dbReference>
<dbReference type="AlphaFoldDB" id="A0A238YMZ6"/>
<reference evidence="3 4" key="1">
    <citation type="submission" date="2017-06" db="EMBL/GenBank/DDBJ databases">
        <authorList>
            <person name="Kim H.J."/>
            <person name="Triplett B.A."/>
        </authorList>
    </citation>
    <scope>NUCLEOTIDE SEQUENCE [LARGE SCALE GENOMIC DNA]</scope>
    <source>
        <strain evidence="3 4">DSM 29150</strain>
    </source>
</reference>
<dbReference type="SUPFAM" id="SSF81324">
    <property type="entry name" value="Voltage-gated potassium channels"/>
    <property type="match status" value="1"/>
</dbReference>
<organism evidence="3 4">
    <name type="scientific">Lutibacter agarilyticus</name>
    <dbReference type="NCBI Taxonomy" id="1109740"/>
    <lineage>
        <taxon>Bacteria</taxon>
        <taxon>Pseudomonadati</taxon>
        <taxon>Bacteroidota</taxon>
        <taxon>Flavobacteriia</taxon>
        <taxon>Flavobacteriales</taxon>
        <taxon>Flavobacteriaceae</taxon>
        <taxon>Lutibacter</taxon>
    </lineage>
</organism>
<sequence>MWNNIFIGCLLILITTFLHGLTTRYTMYLAIKYTESSKKRFKIAKEYLVSITVLIIFFTIIIESIVWALGYMVLGAIEKFEPAFYFSLVTFTTLGYGDITLGENYRLLASFEAANGIIIFGWSTAIVIAVVQKVYLQKYSKKD</sequence>
<name>A0A238YMZ6_9FLAO</name>
<evidence type="ECO:0000256" key="1">
    <source>
        <dbReference type="SAM" id="Phobius"/>
    </source>
</evidence>
<keyword evidence="4" id="KW-1185">Reference proteome</keyword>
<protein>
    <submittedName>
        <fullName evidence="3">Ion channel</fullName>
    </submittedName>
</protein>
<dbReference type="EMBL" id="FZNT01000010">
    <property type="protein sequence ID" value="SNR72410.1"/>
    <property type="molecule type" value="Genomic_DNA"/>
</dbReference>
<gene>
    <name evidence="3" type="ORF">SAMN06265371_11026</name>
</gene>
<dbReference type="InterPro" id="IPR013099">
    <property type="entry name" value="K_chnl_dom"/>
</dbReference>
<evidence type="ECO:0000313" key="4">
    <source>
        <dbReference type="Proteomes" id="UP000198384"/>
    </source>
</evidence>